<dbReference type="AlphaFoldDB" id="A0A5E4NNV7"/>
<keyword evidence="2" id="KW-1185">Reference proteome</keyword>
<dbReference type="Proteomes" id="UP000325440">
    <property type="component" value="Unassembled WGS sequence"/>
</dbReference>
<reference evidence="1 2" key="1">
    <citation type="submission" date="2019-08" db="EMBL/GenBank/DDBJ databases">
        <authorList>
            <person name="Alioto T."/>
            <person name="Alioto T."/>
            <person name="Gomez Garrido J."/>
        </authorList>
    </citation>
    <scope>NUCLEOTIDE SEQUENCE [LARGE SCALE GENOMIC DNA]</scope>
</reference>
<dbReference type="OrthoDB" id="6628102at2759"/>
<organism evidence="1 2">
    <name type="scientific">Cinara cedri</name>
    <dbReference type="NCBI Taxonomy" id="506608"/>
    <lineage>
        <taxon>Eukaryota</taxon>
        <taxon>Metazoa</taxon>
        <taxon>Ecdysozoa</taxon>
        <taxon>Arthropoda</taxon>
        <taxon>Hexapoda</taxon>
        <taxon>Insecta</taxon>
        <taxon>Pterygota</taxon>
        <taxon>Neoptera</taxon>
        <taxon>Paraneoptera</taxon>
        <taxon>Hemiptera</taxon>
        <taxon>Sternorrhyncha</taxon>
        <taxon>Aphidomorpha</taxon>
        <taxon>Aphidoidea</taxon>
        <taxon>Aphididae</taxon>
        <taxon>Lachninae</taxon>
        <taxon>Cinara</taxon>
    </lineage>
</organism>
<evidence type="ECO:0000313" key="2">
    <source>
        <dbReference type="Proteomes" id="UP000325440"/>
    </source>
</evidence>
<protein>
    <submittedName>
        <fullName evidence="1">Ribonuclease H-like domain</fullName>
    </submittedName>
</protein>
<dbReference type="PANTHER" id="PTHR45913:SF19">
    <property type="entry name" value="LOW QUALITY PROTEIN: ZINC FINGER BED DOMAIN-CONTAINING PROTEIN 5-LIKE"/>
    <property type="match status" value="1"/>
</dbReference>
<gene>
    <name evidence="1" type="ORF">CINCED_3A011637</name>
</gene>
<feature type="non-terminal residue" evidence="1">
    <location>
        <position position="1"/>
    </location>
</feature>
<accession>A0A5E4NNV7</accession>
<evidence type="ECO:0000313" key="1">
    <source>
        <dbReference type="EMBL" id="VVC46493.1"/>
    </source>
</evidence>
<dbReference type="InterPro" id="IPR012337">
    <property type="entry name" value="RNaseH-like_sf"/>
</dbReference>
<name>A0A5E4NNV7_9HEMI</name>
<sequence>GSEEEQKPQCVIRFEVLSNEALQPSKLKRHLETKHKEHVTKTIDFFKNKEYELRKNMKCIKKSSTSYSNENAVKASFAVSLLIGKSGKPHTIAEDLILPAAKAMVSIMISKEVANNLNLISLSNDTIKKRIDSLSGNIKEQLLRRINECDYFSLQLDESTDITNKSILLCYVRYNYENTIFEDILFVTSLIRTTAEEIFTKINEFIILNEIEWTKCVGVSTDVTWHHCRIHREAIVSKKIPTKLKEVLDEAVKIVKFIKAKSLNSRLFEQLCKDMDSEHYQLLLHFEIRWVSRGKVLSRLFELRHEVRLFFIEHKSSFTLSERLNDFSWLASLAYLSDIFAHLNIINLSLQGSHVTIFKVEDKIEAMIK</sequence>
<dbReference type="EMBL" id="CABPRJ010002562">
    <property type="protein sequence ID" value="VVC46493.1"/>
    <property type="molecule type" value="Genomic_DNA"/>
</dbReference>
<proteinExistence type="predicted"/>
<dbReference type="SUPFAM" id="SSF53098">
    <property type="entry name" value="Ribonuclease H-like"/>
    <property type="match status" value="1"/>
</dbReference>
<dbReference type="PANTHER" id="PTHR45913">
    <property type="entry name" value="EPM2A-INTERACTING PROTEIN 1"/>
    <property type="match status" value="1"/>
</dbReference>
<feature type="non-terminal residue" evidence="1">
    <location>
        <position position="369"/>
    </location>
</feature>